<proteinExistence type="predicted"/>
<keyword evidence="3" id="KW-1185">Reference proteome</keyword>
<gene>
    <name evidence="2" type="ORF">GCM10015535_36040</name>
</gene>
<dbReference type="RefSeq" id="WP_189544764.1">
    <property type="nucleotide sequence ID" value="NZ_BMTF01000011.1"/>
</dbReference>
<evidence type="ECO:0000313" key="2">
    <source>
        <dbReference type="EMBL" id="GGV87057.1"/>
    </source>
</evidence>
<feature type="region of interest" description="Disordered" evidence="1">
    <location>
        <begin position="42"/>
        <end position="61"/>
    </location>
</feature>
<dbReference type="Proteomes" id="UP000660675">
    <property type="component" value="Unassembled WGS sequence"/>
</dbReference>
<name>A0ABQ2W3G1_9ACTN</name>
<comment type="caution">
    <text evidence="2">The sequence shown here is derived from an EMBL/GenBank/DDBJ whole genome shotgun (WGS) entry which is preliminary data.</text>
</comment>
<evidence type="ECO:0000256" key="1">
    <source>
        <dbReference type="SAM" id="MobiDB-lite"/>
    </source>
</evidence>
<organism evidence="2 3">
    <name type="scientific">Streptomyces gelaticus</name>
    <dbReference type="NCBI Taxonomy" id="285446"/>
    <lineage>
        <taxon>Bacteria</taxon>
        <taxon>Bacillati</taxon>
        <taxon>Actinomycetota</taxon>
        <taxon>Actinomycetes</taxon>
        <taxon>Kitasatosporales</taxon>
        <taxon>Streptomycetaceae</taxon>
        <taxon>Streptomyces</taxon>
    </lineage>
</organism>
<protein>
    <submittedName>
        <fullName evidence="2">Uncharacterized protein</fullName>
    </submittedName>
</protein>
<sequence>MAKICKQCQESKTLDGFRKDGRTRDGLRKVCEDCRSASKSLVAAPAGKETTEQQEGSQGVTQSLIERIKNLSDPRKTFREMTEGLETPSLNVPNLPWPFKDGWDLTEEQGAATDGILIALLHGDSLGSQLLLEEVCPTWIDVVAIQSHIIEALIQVALPDTDKERVIRVCQGMISERETQG</sequence>
<evidence type="ECO:0000313" key="3">
    <source>
        <dbReference type="Proteomes" id="UP000660675"/>
    </source>
</evidence>
<reference evidence="3" key="1">
    <citation type="journal article" date="2019" name="Int. J. Syst. Evol. Microbiol.">
        <title>The Global Catalogue of Microorganisms (GCM) 10K type strain sequencing project: providing services to taxonomists for standard genome sequencing and annotation.</title>
        <authorList>
            <consortium name="The Broad Institute Genomics Platform"/>
            <consortium name="The Broad Institute Genome Sequencing Center for Infectious Disease"/>
            <person name="Wu L."/>
            <person name="Ma J."/>
        </authorList>
    </citation>
    <scope>NUCLEOTIDE SEQUENCE [LARGE SCALE GENOMIC DNA]</scope>
    <source>
        <strain evidence="3">JCM 4376</strain>
    </source>
</reference>
<dbReference type="EMBL" id="BMTF01000011">
    <property type="protein sequence ID" value="GGV87057.1"/>
    <property type="molecule type" value="Genomic_DNA"/>
</dbReference>
<accession>A0ABQ2W3G1</accession>